<evidence type="ECO:0000313" key="2">
    <source>
        <dbReference type="EMBL" id="KAK4141545.1"/>
    </source>
</evidence>
<dbReference type="EMBL" id="MU853610">
    <property type="protein sequence ID" value="KAK4141545.1"/>
    <property type="molecule type" value="Genomic_DNA"/>
</dbReference>
<organism evidence="2 3">
    <name type="scientific">Dichotomopilus funicola</name>
    <dbReference type="NCBI Taxonomy" id="1934379"/>
    <lineage>
        <taxon>Eukaryota</taxon>
        <taxon>Fungi</taxon>
        <taxon>Dikarya</taxon>
        <taxon>Ascomycota</taxon>
        <taxon>Pezizomycotina</taxon>
        <taxon>Sordariomycetes</taxon>
        <taxon>Sordariomycetidae</taxon>
        <taxon>Sordariales</taxon>
        <taxon>Chaetomiaceae</taxon>
        <taxon>Dichotomopilus</taxon>
    </lineage>
</organism>
<sequence>MKFFAPILFAGVALASTKFTVRVNSDDVPFFGHDNATIPQPYDELSRVGFTYDRNTGDVVLSLDDQGHLEGFVLRKEGNEDGIFGLVVDQPIEGTGDITGSFTIDDNTGEFRNTFDSDLRWWFCSPQGTPDEQVYIYLTAGPVAVDSCWTVHELIAWPL</sequence>
<feature type="signal peptide" evidence="1">
    <location>
        <begin position="1"/>
        <end position="15"/>
    </location>
</feature>
<feature type="chain" id="PRO_5042933889" evidence="1">
    <location>
        <begin position="16"/>
        <end position="159"/>
    </location>
</feature>
<gene>
    <name evidence="2" type="ORF">C8A04DRAFT_30915</name>
</gene>
<dbReference type="GeneID" id="87818176"/>
<name>A0AAN6ZJH3_9PEZI</name>
<evidence type="ECO:0000313" key="3">
    <source>
        <dbReference type="Proteomes" id="UP001302676"/>
    </source>
</evidence>
<keyword evidence="3" id="KW-1185">Reference proteome</keyword>
<keyword evidence="1" id="KW-0732">Signal</keyword>
<accession>A0AAN6ZJH3</accession>
<evidence type="ECO:0000256" key="1">
    <source>
        <dbReference type="SAM" id="SignalP"/>
    </source>
</evidence>
<proteinExistence type="predicted"/>
<reference evidence="2" key="2">
    <citation type="submission" date="2023-05" db="EMBL/GenBank/DDBJ databases">
        <authorList>
            <consortium name="Lawrence Berkeley National Laboratory"/>
            <person name="Steindorff A."/>
            <person name="Hensen N."/>
            <person name="Bonometti L."/>
            <person name="Westerberg I."/>
            <person name="Brannstrom I.O."/>
            <person name="Guillou S."/>
            <person name="Cros-Aarteil S."/>
            <person name="Calhoun S."/>
            <person name="Haridas S."/>
            <person name="Kuo A."/>
            <person name="Mondo S."/>
            <person name="Pangilinan J."/>
            <person name="Riley R."/>
            <person name="Labutti K."/>
            <person name="Andreopoulos B."/>
            <person name="Lipzen A."/>
            <person name="Chen C."/>
            <person name="Yanf M."/>
            <person name="Daum C."/>
            <person name="Ng V."/>
            <person name="Clum A."/>
            <person name="Ohm R."/>
            <person name="Martin F."/>
            <person name="Silar P."/>
            <person name="Natvig D."/>
            <person name="Lalanne C."/>
            <person name="Gautier V."/>
            <person name="Ament-Velasquez S.L."/>
            <person name="Kruys A."/>
            <person name="Hutchinson M.I."/>
            <person name="Powell A.J."/>
            <person name="Barry K."/>
            <person name="Miller A.N."/>
            <person name="Grigoriev I.V."/>
            <person name="Debuchy R."/>
            <person name="Gladieux P."/>
            <person name="Thoren M.H."/>
            <person name="Johannesson H."/>
        </authorList>
    </citation>
    <scope>NUCLEOTIDE SEQUENCE</scope>
    <source>
        <strain evidence="2">CBS 141.50</strain>
    </source>
</reference>
<dbReference type="RefSeq" id="XP_062634916.1">
    <property type="nucleotide sequence ID" value="XM_062781563.1"/>
</dbReference>
<dbReference type="Proteomes" id="UP001302676">
    <property type="component" value="Unassembled WGS sequence"/>
</dbReference>
<protein>
    <submittedName>
        <fullName evidence="2">Uncharacterized protein</fullName>
    </submittedName>
</protein>
<reference evidence="2" key="1">
    <citation type="journal article" date="2023" name="Mol. Phylogenet. Evol.">
        <title>Genome-scale phylogeny and comparative genomics of the fungal order Sordariales.</title>
        <authorList>
            <person name="Hensen N."/>
            <person name="Bonometti L."/>
            <person name="Westerberg I."/>
            <person name="Brannstrom I.O."/>
            <person name="Guillou S."/>
            <person name="Cros-Aarteil S."/>
            <person name="Calhoun S."/>
            <person name="Haridas S."/>
            <person name="Kuo A."/>
            <person name="Mondo S."/>
            <person name="Pangilinan J."/>
            <person name="Riley R."/>
            <person name="LaButti K."/>
            <person name="Andreopoulos B."/>
            <person name="Lipzen A."/>
            <person name="Chen C."/>
            <person name="Yan M."/>
            <person name="Daum C."/>
            <person name="Ng V."/>
            <person name="Clum A."/>
            <person name="Steindorff A."/>
            <person name="Ohm R.A."/>
            <person name="Martin F."/>
            <person name="Silar P."/>
            <person name="Natvig D.O."/>
            <person name="Lalanne C."/>
            <person name="Gautier V."/>
            <person name="Ament-Velasquez S.L."/>
            <person name="Kruys A."/>
            <person name="Hutchinson M.I."/>
            <person name="Powell A.J."/>
            <person name="Barry K."/>
            <person name="Miller A.N."/>
            <person name="Grigoriev I.V."/>
            <person name="Debuchy R."/>
            <person name="Gladieux P."/>
            <person name="Hiltunen Thoren M."/>
            <person name="Johannesson H."/>
        </authorList>
    </citation>
    <scope>NUCLEOTIDE SEQUENCE</scope>
    <source>
        <strain evidence="2">CBS 141.50</strain>
    </source>
</reference>
<comment type="caution">
    <text evidence="2">The sequence shown here is derived from an EMBL/GenBank/DDBJ whole genome shotgun (WGS) entry which is preliminary data.</text>
</comment>
<dbReference type="AlphaFoldDB" id="A0AAN6ZJH3"/>